<reference evidence="2" key="5">
    <citation type="journal article" date="2021" name="G3 (Bethesda)">
        <title>Aegilops tauschii genome assembly Aet v5.0 features greater sequence contiguity and improved annotation.</title>
        <authorList>
            <person name="Wang L."/>
            <person name="Zhu T."/>
            <person name="Rodriguez J.C."/>
            <person name="Deal K.R."/>
            <person name="Dubcovsky J."/>
            <person name="McGuire P.E."/>
            <person name="Lux T."/>
            <person name="Spannagl M."/>
            <person name="Mayer K.F.X."/>
            <person name="Baldrich P."/>
            <person name="Meyers B.C."/>
            <person name="Huo N."/>
            <person name="Gu Y.Q."/>
            <person name="Zhou H."/>
            <person name="Devos K.M."/>
            <person name="Bennetzen J.L."/>
            <person name="Unver T."/>
            <person name="Budak H."/>
            <person name="Gulick P.J."/>
            <person name="Galiba G."/>
            <person name="Kalapos B."/>
            <person name="Nelson D.R."/>
            <person name="Li P."/>
            <person name="You F.M."/>
            <person name="Luo M.C."/>
            <person name="Dvorak J."/>
        </authorList>
    </citation>
    <scope>NUCLEOTIDE SEQUENCE [LARGE SCALE GENOMIC DNA]</scope>
    <source>
        <strain evidence="2">cv. AL8/78</strain>
    </source>
</reference>
<evidence type="ECO:0000313" key="3">
    <source>
        <dbReference type="Proteomes" id="UP000015105"/>
    </source>
</evidence>
<dbReference type="Proteomes" id="UP000015105">
    <property type="component" value="Chromosome 7D"/>
</dbReference>
<feature type="compositionally biased region" description="Low complexity" evidence="1">
    <location>
        <begin position="1"/>
        <end position="21"/>
    </location>
</feature>
<name>A0A453R9A4_AEGTS</name>
<evidence type="ECO:0000313" key="2">
    <source>
        <dbReference type="EnsemblPlants" id="AET7Gv20504400.42"/>
    </source>
</evidence>
<protein>
    <submittedName>
        <fullName evidence="2">Uncharacterized protein</fullName>
    </submittedName>
</protein>
<feature type="region of interest" description="Disordered" evidence="1">
    <location>
        <begin position="1"/>
        <end position="47"/>
    </location>
</feature>
<reference evidence="3" key="2">
    <citation type="journal article" date="2017" name="Nat. Plants">
        <title>The Aegilops tauschii genome reveals multiple impacts of transposons.</title>
        <authorList>
            <person name="Zhao G."/>
            <person name="Zou C."/>
            <person name="Li K."/>
            <person name="Wang K."/>
            <person name="Li T."/>
            <person name="Gao L."/>
            <person name="Zhang X."/>
            <person name="Wang H."/>
            <person name="Yang Z."/>
            <person name="Liu X."/>
            <person name="Jiang W."/>
            <person name="Mao L."/>
            <person name="Kong X."/>
            <person name="Jiao Y."/>
            <person name="Jia J."/>
        </authorList>
    </citation>
    <scope>NUCLEOTIDE SEQUENCE [LARGE SCALE GENOMIC DNA]</scope>
    <source>
        <strain evidence="3">cv. AL8/78</strain>
    </source>
</reference>
<keyword evidence="3" id="KW-1185">Reference proteome</keyword>
<reference evidence="2" key="4">
    <citation type="submission" date="2019-03" db="UniProtKB">
        <authorList>
            <consortium name="EnsemblPlants"/>
        </authorList>
    </citation>
    <scope>IDENTIFICATION</scope>
</reference>
<feature type="compositionally biased region" description="Basic residues" evidence="1">
    <location>
        <begin position="62"/>
        <end position="73"/>
    </location>
</feature>
<feature type="compositionally biased region" description="Low complexity" evidence="1">
    <location>
        <begin position="32"/>
        <end position="47"/>
    </location>
</feature>
<feature type="compositionally biased region" description="Basic residues" evidence="1">
    <location>
        <begin position="125"/>
        <end position="142"/>
    </location>
</feature>
<feature type="compositionally biased region" description="Low complexity" evidence="1">
    <location>
        <begin position="74"/>
        <end position="88"/>
    </location>
</feature>
<reference evidence="3" key="1">
    <citation type="journal article" date="2014" name="Science">
        <title>Ancient hybridizations among the ancestral genomes of bread wheat.</title>
        <authorList>
            <consortium name="International Wheat Genome Sequencing Consortium,"/>
            <person name="Marcussen T."/>
            <person name="Sandve S.R."/>
            <person name="Heier L."/>
            <person name="Spannagl M."/>
            <person name="Pfeifer M."/>
            <person name="Jakobsen K.S."/>
            <person name="Wulff B.B."/>
            <person name="Steuernagel B."/>
            <person name="Mayer K.F."/>
            <person name="Olsen O.A."/>
        </authorList>
    </citation>
    <scope>NUCLEOTIDE SEQUENCE [LARGE SCALE GENOMIC DNA]</scope>
    <source>
        <strain evidence="3">cv. AL8/78</strain>
    </source>
</reference>
<sequence length="185" mass="20328">SPLASFSPSRARLSLSLSRPSLPRRRRRRSPHSLLLPPHLPPSHATASLPRSLLIWRRRRRLRRPRSSSHQPRRSSPSPWTSLSSRCSFPAQKPKGVAGRQGAQPQPANPSCPHAAAGSFSRPAGSRHPHPWRRRRRRRPRVHSAGEAEHESRCATPDSAVRPTAASAAAAVASLGLARDTRSGQ</sequence>
<feature type="compositionally biased region" description="Basic residues" evidence="1">
    <location>
        <begin position="22"/>
        <end position="31"/>
    </location>
</feature>
<dbReference type="AlphaFoldDB" id="A0A453R9A4"/>
<dbReference type="Gramene" id="AET7Gv20504400.42">
    <property type="protein sequence ID" value="AET7Gv20504400.42"/>
    <property type="gene ID" value="AET7Gv20504400"/>
</dbReference>
<organism evidence="2 3">
    <name type="scientific">Aegilops tauschii subsp. strangulata</name>
    <name type="common">Goatgrass</name>
    <dbReference type="NCBI Taxonomy" id="200361"/>
    <lineage>
        <taxon>Eukaryota</taxon>
        <taxon>Viridiplantae</taxon>
        <taxon>Streptophyta</taxon>
        <taxon>Embryophyta</taxon>
        <taxon>Tracheophyta</taxon>
        <taxon>Spermatophyta</taxon>
        <taxon>Magnoliopsida</taxon>
        <taxon>Liliopsida</taxon>
        <taxon>Poales</taxon>
        <taxon>Poaceae</taxon>
        <taxon>BOP clade</taxon>
        <taxon>Pooideae</taxon>
        <taxon>Triticodae</taxon>
        <taxon>Triticeae</taxon>
        <taxon>Triticinae</taxon>
        <taxon>Aegilops</taxon>
    </lineage>
</organism>
<evidence type="ECO:0000256" key="1">
    <source>
        <dbReference type="SAM" id="MobiDB-lite"/>
    </source>
</evidence>
<feature type="compositionally biased region" description="Basic and acidic residues" evidence="1">
    <location>
        <begin position="144"/>
        <end position="153"/>
    </location>
</feature>
<reference evidence="2" key="3">
    <citation type="journal article" date="2017" name="Nature">
        <title>Genome sequence of the progenitor of the wheat D genome Aegilops tauschii.</title>
        <authorList>
            <person name="Luo M.C."/>
            <person name="Gu Y.Q."/>
            <person name="Puiu D."/>
            <person name="Wang H."/>
            <person name="Twardziok S.O."/>
            <person name="Deal K.R."/>
            <person name="Huo N."/>
            <person name="Zhu T."/>
            <person name="Wang L."/>
            <person name="Wang Y."/>
            <person name="McGuire P.E."/>
            <person name="Liu S."/>
            <person name="Long H."/>
            <person name="Ramasamy R.K."/>
            <person name="Rodriguez J.C."/>
            <person name="Van S.L."/>
            <person name="Yuan L."/>
            <person name="Wang Z."/>
            <person name="Xia Z."/>
            <person name="Xiao L."/>
            <person name="Anderson O.D."/>
            <person name="Ouyang S."/>
            <person name="Liang Y."/>
            <person name="Zimin A.V."/>
            <person name="Pertea G."/>
            <person name="Qi P."/>
            <person name="Bennetzen J.L."/>
            <person name="Dai X."/>
            <person name="Dawson M.W."/>
            <person name="Muller H.G."/>
            <person name="Kugler K."/>
            <person name="Rivarola-Duarte L."/>
            <person name="Spannagl M."/>
            <person name="Mayer K.F.X."/>
            <person name="Lu F.H."/>
            <person name="Bevan M.W."/>
            <person name="Leroy P."/>
            <person name="Li P."/>
            <person name="You F.M."/>
            <person name="Sun Q."/>
            <person name="Liu Z."/>
            <person name="Lyons E."/>
            <person name="Wicker T."/>
            <person name="Salzberg S.L."/>
            <person name="Devos K.M."/>
            <person name="Dvorak J."/>
        </authorList>
    </citation>
    <scope>NUCLEOTIDE SEQUENCE [LARGE SCALE GENOMIC DNA]</scope>
    <source>
        <strain evidence="2">cv. AL8/78</strain>
    </source>
</reference>
<proteinExistence type="predicted"/>
<dbReference type="EnsemblPlants" id="AET7Gv20504400.42">
    <property type="protein sequence ID" value="AET7Gv20504400.42"/>
    <property type="gene ID" value="AET7Gv20504400"/>
</dbReference>
<feature type="region of interest" description="Disordered" evidence="1">
    <location>
        <begin position="62"/>
        <end position="162"/>
    </location>
</feature>
<accession>A0A453R9A4</accession>